<dbReference type="PaxDb" id="65489-OBART11G19730.1"/>
<accession>A0A0D3HNY8</accession>
<protein>
    <submittedName>
        <fullName evidence="1">Uncharacterized protein</fullName>
    </submittedName>
</protein>
<evidence type="ECO:0000313" key="2">
    <source>
        <dbReference type="Proteomes" id="UP000026960"/>
    </source>
</evidence>
<organism evidence="1">
    <name type="scientific">Oryza barthii</name>
    <dbReference type="NCBI Taxonomy" id="65489"/>
    <lineage>
        <taxon>Eukaryota</taxon>
        <taxon>Viridiplantae</taxon>
        <taxon>Streptophyta</taxon>
        <taxon>Embryophyta</taxon>
        <taxon>Tracheophyta</taxon>
        <taxon>Spermatophyta</taxon>
        <taxon>Magnoliopsida</taxon>
        <taxon>Liliopsida</taxon>
        <taxon>Poales</taxon>
        <taxon>Poaceae</taxon>
        <taxon>BOP clade</taxon>
        <taxon>Oryzoideae</taxon>
        <taxon>Oryzeae</taxon>
        <taxon>Oryzinae</taxon>
        <taxon>Oryza</taxon>
    </lineage>
</organism>
<dbReference type="Gramene" id="OBART11G19730.1">
    <property type="protein sequence ID" value="OBART11G19730.1"/>
    <property type="gene ID" value="OBART11G19730"/>
</dbReference>
<reference evidence="1" key="1">
    <citation type="journal article" date="2009" name="Rice">
        <title>De Novo Next Generation Sequencing of Plant Genomes.</title>
        <authorList>
            <person name="Rounsley S."/>
            <person name="Marri P.R."/>
            <person name="Yu Y."/>
            <person name="He R."/>
            <person name="Sisneros N."/>
            <person name="Goicoechea J.L."/>
            <person name="Lee S.J."/>
            <person name="Angelova A."/>
            <person name="Kudrna D."/>
            <person name="Luo M."/>
            <person name="Affourtit J."/>
            <person name="Desany B."/>
            <person name="Knight J."/>
            <person name="Niazi F."/>
            <person name="Egholm M."/>
            <person name="Wing R.A."/>
        </authorList>
    </citation>
    <scope>NUCLEOTIDE SEQUENCE [LARGE SCALE GENOMIC DNA]</scope>
    <source>
        <strain evidence="1">cv. IRGC 105608</strain>
    </source>
</reference>
<dbReference type="HOGENOM" id="CLU_141281_1_0_1"/>
<sequence>MAGNEYSTKAAAVEAIDGGEEIVVPAGKLLLPREVVDKILAIKRRPFSFGDDDIGSDDDELRELAVQHEALQDKFAACQAMIREHRHEGKGYAIVDDELQVRMAVTRALHPFVERYHWVGEEDEEEEEEVVADVVGGEEKLI</sequence>
<name>A0A0D3HNY8_9ORYZ</name>
<dbReference type="AlphaFoldDB" id="A0A0D3HNY8"/>
<reference evidence="1" key="2">
    <citation type="submission" date="2015-03" db="UniProtKB">
        <authorList>
            <consortium name="EnsemblPlants"/>
        </authorList>
    </citation>
    <scope>IDENTIFICATION</scope>
</reference>
<keyword evidence="2" id="KW-1185">Reference proteome</keyword>
<dbReference type="Proteomes" id="UP000026960">
    <property type="component" value="Chromosome 11"/>
</dbReference>
<dbReference type="EnsemblPlants" id="OBART11G19730.1">
    <property type="protein sequence ID" value="OBART11G19730.1"/>
    <property type="gene ID" value="OBART11G19730"/>
</dbReference>
<proteinExistence type="predicted"/>
<evidence type="ECO:0000313" key="1">
    <source>
        <dbReference type="EnsemblPlants" id="OBART11G19730.1"/>
    </source>
</evidence>